<dbReference type="GO" id="GO:0050660">
    <property type="term" value="F:flavin adenine dinucleotide binding"/>
    <property type="evidence" value="ECO:0007669"/>
    <property type="project" value="InterPro"/>
</dbReference>
<dbReference type="InterPro" id="IPR007867">
    <property type="entry name" value="GMC_OxRtase_C"/>
</dbReference>
<comment type="cofactor">
    <cofactor evidence="1 5">
        <name>FAD</name>
        <dbReference type="ChEBI" id="CHEBI:57692"/>
    </cofactor>
</comment>
<keyword evidence="3 6" id="KW-0285">Flavoprotein</keyword>
<evidence type="ECO:0000259" key="8">
    <source>
        <dbReference type="PROSITE" id="PS00624"/>
    </source>
</evidence>
<feature type="binding site" evidence="5">
    <location>
        <position position="277"/>
    </location>
    <ligand>
        <name>FAD</name>
        <dbReference type="ChEBI" id="CHEBI:57692"/>
    </ligand>
</feature>
<reference evidence="9 10" key="1">
    <citation type="submission" date="2024-03" db="EMBL/GenBank/DDBJ databases">
        <title>Adaptation during the transition from Ophiocordyceps entomopathogen to insect associate is accompanied by gene loss and intensified selection.</title>
        <authorList>
            <person name="Ward C.M."/>
            <person name="Onetto C.A."/>
            <person name="Borneman A.R."/>
        </authorList>
    </citation>
    <scope>NUCLEOTIDE SEQUENCE [LARGE SCALE GENOMIC DNA]</scope>
    <source>
        <strain evidence="9">AWRI1</strain>
        <tissue evidence="9">Single Adult Female</tissue>
    </source>
</reference>
<dbReference type="PANTHER" id="PTHR11552:SF147">
    <property type="entry name" value="CHOLINE DEHYDROGENASE, MITOCHONDRIAL"/>
    <property type="match status" value="1"/>
</dbReference>
<comment type="caution">
    <text evidence="9">The sequence shown here is derived from an EMBL/GenBank/DDBJ whole genome shotgun (WGS) entry which is preliminary data.</text>
</comment>
<evidence type="ECO:0000256" key="3">
    <source>
        <dbReference type="ARBA" id="ARBA00022630"/>
    </source>
</evidence>
<dbReference type="Pfam" id="PF00732">
    <property type="entry name" value="GMC_oxred_N"/>
    <property type="match status" value="1"/>
</dbReference>
<dbReference type="SUPFAM" id="SSF51905">
    <property type="entry name" value="FAD/NAD(P)-binding domain"/>
    <property type="match status" value="1"/>
</dbReference>
<dbReference type="EMBL" id="JBBCAQ010000003">
    <property type="protein sequence ID" value="KAK7604627.1"/>
    <property type="molecule type" value="Genomic_DNA"/>
</dbReference>
<evidence type="ECO:0000256" key="5">
    <source>
        <dbReference type="PIRSR" id="PIRSR000137-2"/>
    </source>
</evidence>
<evidence type="ECO:0000313" key="10">
    <source>
        <dbReference type="Proteomes" id="UP001367676"/>
    </source>
</evidence>
<dbReference type="PANTHER" id="PTHR11552">
    <property type="entry name" value="GLUCOSE-METHANOL-CHOLINE GMC OXIDOREDUCTASE"/>
    <property type="match status" value="1"/>
</dbReference>
<dbReference type="PROSITE" id="PS00624">
    <property type="entry name" value="GMC_OXRED_2"/>
    <property type="match status" value="1"/>
</dbReference>
<keyword evidence="4 5" id="KW-0274">FAD</keyword>
<keyword evidence="10" id="KW-1185">Reference proteome</keyword>
<gene>
    <name evidence="9" type="ORF">V9T40_005813</name>
</gene>
<accession>A0AAN9TTJ0</accession>
<dbReference type="Pfam" id="PF05199">
    <property type="entry name" value="GMC_oxred_C"/>
    <property type="match status" value="1"/>
</dbReference>
<feature type="domain" description="Glucose-methanol-choline oxidoreductase N-terminal" evidence="8">
    <location>
        <begin position="313"/>
        <end position="327"/>
    </location>
</feature>
<evidence type="ECO:0000256" key="2">
    <source>
        <dbReference type="ARBA" id="ARBA00010790"/>
    </source>
</evidence>
<comment type="similarity">
    <text evidence="2 6">Belongs to the GMC oxidoreductase family.</text>
</comment>
<evidence type="ECO:0000313" key="9">
    <source>
        <dbReference type="EMBL" id="KAK7604627.1"/>
    </source>
</evidence>
<name>A0AAN9TTJ0_9HEMI</name>
<evidence type="ECO:0000259" key="7">
    <source>
        <dbReference type="PROSITE" id="PS00623"/>
    </source>
</evidence>
<sequence length="607" mass="67627">MESLSHSCPNMGSIGVAQLMFTQLITTLTNSYCDLNPTYPPDQSSRVLSGDEKYDFIIVGAGSAGSTIAARLSEVDHWNILLIEAGQDPPLESNIPALIPIIINTTYDWNFKTEKSKKACRSSKNGQCLWPKGKMLGGSSSINGMFYIRGFAQDYDNWRELGNPGWGYKDVLKYFKKLEKIHAKNSDKEFHGYEGAVAVEEFSETILSNFLPFEKIIKDAASELGLPEQQDFAASMKSGSITLWGTVKNGSRASTAKSYLVPARDRKNLIIMKEALVTKLLIDNKKLVYGVEVLKNGELRNITCTKEVILSAGAINSPKIMMLSGLGPREHLTEHGIPIIADLKVGYNLQDHIMVINSYIKSNIQSPQSGKHDAFYNYLTRRTELGSLRAIMIFIDTLKNTTDFPDIQYHIFNNILLSKPSLIDTTGPNEEFMNWIEGIRELNDIAGIYPTLLRPKSTGRVLLRSANFIDSPKLVSGYLEHEDDVKTLIRGIRFLEKLMKTDALKNASLLMGSAEECNHFEGDSDLRYECYIRNFAVTVYHVAGSCKMGPKEDLEAVVDPLLKVYHVKGLRVADSSIMPKIVSGNTNVPTIMIGEKAADLIKAEWLK</sequence>
<dbReference type="PIRSF" id="PIRSF000137">
    <property type="entry name" value="Alcohol_oxidase"/>
    <property type="match status" value="1"/>
</dbReference>
<dbReference type="GO" id="GO:0016614">
    <property type="term" value="F:oxidoreductase activity, acting on CH-OH group of donors"/>
    <property type="evidence" value="ECO:0007669"/>
    <property type="project" value="InterPro"/>
</dbReference>
<dbReference type="Proteomes" id="UP001367676">
    <property type="component" value="Unassembled WGS sequence"/>
</dbReference>
<protein>
    <recommendedName>
        <fullName evidence="7 8">Glucose-methanol-choline oxidoreductase N-terminal domain-containing protein</fullName>
    </recommendedName>
</protein>
<dbReference type="Gene3D" id="3.30.560.10">
    <property type="entry name" value="Glucose Oxidase, domain 3"/>
    <property type="match status" value="1"/>
</dbReference>
<dbReference type="InterPro" id="IPR012132">
    <property type="entry name" value="GMC_OxRdtase"/>
</dbReference>
<dbReference type="InterPro" id="IPR000172">
    <property type="entry name" value="GMC_OxRdtase_N"/>
</dbReference>
<feature type="domain" description="Glucose-methanol-choline oxidoreductase N-terminal" evidence="7">
    <location>
        <begin position="133"/>
        <end position="156"/>
    </location>
</feature>
<dbReference type="PROSITE" id="PS00623">
    <property type="entry name" value="GMC_OXRED_1"/>
    <property type="match status" value="1"/>
</dbReference>
<evidence type="ECO:0000256" key="4">
    <source>
        <dbReference type="ARBA" id="ARBA00022827"/>
    </source>
</evidence>
<evidence type="ECO:0000256" key="6">
    <source>
        <dbReference type="RuleBase" id="RU003968"/>
    </source>
</evidence>
<dbReference type="SUPFAM" id="SSF54373">
    <property type="entry name" value="FAD-linked reductases, C-terminal domain"/>
    <property type="match status" value="1"/>
</dbReference>
<dbReference type="AlphaFoldDB" id="A0AAN9TTJ0"/>
<dbReference type="Gene3D" id="3.50.50.60">
    <property type="entry name" value="FAD/NAD(P)-binding domain"/>
    <property type="match status" value="1"/>
</dbReference>
<evidence type="ECO:0000256" key="1">
    <source>
        <dbReference type="ARBA" id="ARBA00001974"/>
    </source>
</evidence>
<proteinExistence type="inferred from homology"/>
<dbReference type="InterPro" id="IPR036188">
    <property type="entry name" value="FAD/NAD-bd_sf"/>
</dbReference>
<organism evidence="9 10">
    <name type="scientific">Parthenolecanium corni</name>
    <dbReference type="NCBI Taxonomy" id="536013"/>
    <lineage>
        <taxon>Eukaryota</taxon>
        <taxon>Metazoa</taxon>
        <taxon>Ecdysozoa</taxon>
        <taxon>Arthropoda</taxon>
        <taxon>Hexapoda</taxon>
        <taxon>Insecta</taxon>
        <taxon>Pterygota</taxon>
        <taxon>Neoptera</taxon>
        <taxon>Paraneoptera</taxon>
        <taxon>Hemiptera</taxon>
        <taxon>Sternorrhyncha</taxon>
        <taxon>Coccoidea</taxon>
        <taxon>Coccidae</taxon>
        <taxon>Parthenolecanium</taxon>
    </lineage>
</organism>